<dbReference type="CDD" id="cd21176">
    <property type="entry name" value="LPMO_auxiliary-like"/>
    <property type="match status" value="1"/>
</dbReference>
<dbReference type="OrthoDB" id="2146436at2759"/>
<dbReference type="InterPro" id="IPR046936">
    <property type="entry name" value="BIM1-like"/>
</dbReference>
<keyword evidence="3" id="KW-0336">GPI-anchor</keyword>
<dbReference type="Proteomes" id="UP000053257">
    <property type="component" value="Unassembled WGS sequence"/>
</dbReference>
<dbReference type="PANTHER" id="PTHR34992">
    <property type="entry name" value="HYPHAL ANASTAMOSIS-7 PROTEIN"/>
    <property type="match status" value="1"/>
</dbReference>
<keyword evidence="6" id="KW-0325">Glycoprotein</keyword>
<evidence type="ECO:0000256" key="3">
    <source>
        <dbReference type="ARBA" id="ARBA00022622"/>
    </source>
</evidence>
<evidence type="ECO:0000256" key="9">
    <source>
        <dbReference type="SAM" id="SignalP"/>
    </source>
</evidence>
<feature type="domain" description="Copper acquisition factor BIM1-like" evidence="10">
    <location>
        <begin position="17"/>
        <end position="160"/>
    </location>
</feature>
<comment type="subcellular location">
    <subcellularLocation>
        <location evidence="1">Cell membrane</location>
        <topology evidence="1">Lipid-anchor</topology>
        <topology evidence="1">GPI-anchor</topology>
    </subcellularLocation>
</comment>
<feature type="compositionally biased region" description="Low complexity" evidence="8">
    <location>
        <begin position="173"/>
        <end position="199"/>
    </location>
</feature>
<proteinExistence type="predicted"/>
<accession>A0A0C3P109</accession>
<keyword evidence="7" id="KW-0449">Lipoprotein</keyword>
<dbReference type="GO" id="GO:0098552">
    <property type="term" value="C:side of membrane"/>
    <property type="evidence" value="ECO:0007669"/>
    <property type="project" value="UniProtKB-KW"/>
</dbReference>
<evidence type="ECO:0000259" key="10">
    <source>
        <dbReference type="Pfam" id="PF20238"/>
    </source>
</evidence>
<name>A0A0C3P109_PHLG1</name>
<evidence type="ECO:0000313" key="12">
    <source>
        <dbReference type="Proteomes" id="UP000053257"/>
    </source>
</evidence>
<dbReference type="InterPro" id="IPR046530">
    <property type="entry name" value="BIM1-like_dom"/>
</dbReference>
<dbReference type="EMBL" id="KN840446">
    <property type="protein sequence ID" value="KIP11474.1"/>
    <property type="molecule type" value="Genomic_DNA"/>
</dbReference>
<evidence type="ECO:0000256" key="4">
    <source>
        <dbReference type="ARBA" id="ARBA00022729"/>
    </source>
</evidence>
<organism evidence="11 12">
    <name type="scientific">Phlebiopsis gigantea (strain 11061_1 CR5-6)</name>
    <name type="common">White-rot fungus</name>
    <name type="synonym">Peniophora gigantea</name>
    <dbReference type="NCBI Taxonomy" id="745531"/>
    <lineage>
        <taxon>Eukaryota</taxon>
        <taxon>Fungi</taxon>
        <taxon>Dikarya</taxon>
        <taxon>Basidiomycota</taxon>
        <taxon>Agaricomycotina</taxon>
        <taxon>Agaricomycetes</taxon>
        <taxon>Polyporales</taxon>
        <taxon>Phanerochaetaceae</taxon>
        <taxon>Phlebiopsis</taxon>
    </lineage>
</organism>
<gene>
    <name evidence="11" type="ORF">PHLGIDRAFT_99728</name>
</gene>
<evidence type="ECO:0000256" key="8">
    <source>
        <dbReference type="SAM" id="MobiDB-lite"/>
    </source>
</evidence>
<keyword evidence="12" id="KW-1185">Reference proteome</keyword>
<keyword evidence="5" id="KW-0472">Membrane</keyword>
<dbReference type="GO" id="GO:0005886">
    <property type="term" value="C:plasma membrane"/>
    <property type="evidence" value="ECO:0007669"/>
    <property type="project" value="UniProtKB-SubCell"/>
</dbReference>
<sequence length="225" mass="22769">MHFTSAFTVAALLGSASAHFQLQFPAPRGPFNMNNEPTFCDGYDASVSNRTVFPLSGGSVSLNSEHPKWTFGVQLSTSSNPSSFQDFSAAVPFFQVMGEGLFCFPIDLQAANLSGVQDGANVTLQFTFDGGDGELFQCADLTLSTSAPAPSNFSCTNATGDSVQTLSSQPAISPSSTGSAGSSSSGSSSPSSSSAPAQTSSAASANSVMGLTGVLGLMGAILATL</sequence>
<protein>
    <recommendedName>
        <fullName evidence="10">Copper acquisition factor BIM1-like domain-containing protein</fullName>
    </recommendedName>
</protein>
<keyword evidence="4 9" id="KW-0732">Signal</keyword>
<evidence type="ECO:0000256" key="5">
    <source>
        <dbReference type="ARBA" id="ARBA00023136"/>
    </source>
</evidence>
<reference evidence="11 12" key="1">
    <citation type="journal article" date="2014" name="PLoS Genet.">
        <title>Analysis of the Phlebiopsis gigantea genome, transcriptome and secretome provides insight into its pioneer colonization strategies of wood.</title>
        <authorList>
            <person name="Hori C."/>
            <person name="Ishida T."/>
            <person name="Igarashi K."/>
            <person name="Samejima M."/>
            <person name="Suzuki H."/>
            <person name="Master E."/>
            <person name="Ferreira P."/>
            <person name="Ruiz-Duenas F.J."/>
            <person name="Held B."/>
            <person name="Canessa P."/>
            <person name="Larrondo L.F."/>
            <person name="Schmoll M."/>
            <person name="Druzhinina I.S."/>
            <person name="Kubicek C.P."/>
            <person name="Gaskell J.A."/>
            <person name="Kersten P."/>
            <person name="St John F."/>
            <person name="Glasner J."/>
            <person name="Sabat G."/>
            <person name="Splinter BonDurant S."/>
            <person name="Syed K."/>
            <person name="Yadav J."/>
            <person name="Mgbeahuruike A.C."/>
            <person name="Kovalchuk A."/>
            <person name="Asiegbu F.O."/>
            <person name="Lackner G."/>
            <person name="Hoffmeister D."/>
            <person name="Rencoret J."/>
            <person name="Gutierrez A."/>
            <person name="Sun H."/>
            <person name="Lindquist E."/>
            <person name="Barry K."/>
            <person name="Riley R."/>
            <person name="Grigoriev I.V."/>
            <person name="Henrissat B."/>
            <person name="Kues U."/>
            <person name="Berka R.M."/>
            <person name="Martinez A.T."/>
            <person name="Covert S.F."/>
            <person name="Blanchette R.A."/>
            <person name="Cullen D."/>
        </authorList>
    </citation>
    <scope>NUCLEOTIDE SEQUENCE [LARGE SCALE GENOMIC DNA]</scope>
    <source>
        <strain evidence="11 12">11061_1 CR5-6</strain>
    </source>
</reference>
<feature type="region of interest" description="Disordered" evidence="8">
    <location>
        <begin position="164"/>
        <end position="199"/>
    </location>
</feature>
<evidence type="ECO:0000313" key="11">
    <source>
        <dbReference type="EMBL" id="KIP11474.1"/>
    </source>
</evidence>
<dbReference type="HOGENOM" id="CLU_070647_3_0_1"/>
<feature type="chain" id="PRO_5002176689" description="Copper acquisition factor BIM1-like domain-containing protein" evidence="9">
    <location>
        <begin position="19"/>
        <end position="225"/>
    </location>
</feature>
<evidence type="ECO:0000256" key="7">
    <source>
        <dbReference type="ARBA" id="ARBA00023288"/>
    </source>
</evidence>
<feature type="signal peptide" evidence="9">
    <location>
        <begin position="1"/>
        <end position="18"/>
    </location>
</feature>
<dbReference type="STRING" id="745531.A0A0C3P109"/>
<dbReference type="Pfam" id="PF20238">
    <property type="entry name" value="BIM1-like_dom"/>
    <property type="match status" value="1"/>
</dbReference>
<keyword evidence="2" id="KW-1003">Cell membrane</keyword>
<evidence type="ECO:0000256" key="1">
    <source>
        <dbReference type="ARBA" id="ARBA00004609"/>
    </source>
</evidence>
<evidence type="ECO:0000256" key="6">
    <source>
        <dbReference type="ARBA" id="ARBA00023180"/>
    </source>
</evidence>
<evidence type="ECO:0000256" key="2">
    <source>
        <dbReference type="ARBA" id="ARBA00022475"/>
    </source>
</evidence>
<dbReference type="AlphaFoldDB" id="A0A0C3P109"/>